<dbReference type="NCBIfam" id="NF008747">
    <property type="entry name" value="PRK11780.1"/>
    <property type="match status" value="1"/>
</dbReference>
<dbReference type="Proteomes" id="UP000190911">
    <property type="component" value="Chromosome I"/>
</dbReference>
<gene>
    <name evidence="1" type="ORF">SAMN05878437_2341</name>
</gene>
<evidence type="ECO:0000313" key="1">
    <source>
        <dbReference type="EMBL" id="SHM31899.1"/>
    </source>
</evidence>
<dbReference type="InParanoid" id="A0A1M7HU33"/>
<name>A0A1M7HU33_9GAMM</name>
<dbReference type="STRING" id="29571.SAMN05878437_2341"/>
<evidence type="ECO:0000313" key="2">
    <source>
        <dbReference type="Proteomes" id="UP000190911"/>
    </source>
</evidence>
<keyword evidence="2" id="KW-1185">Reference proteome</keyword>
<dbReference type="OrthoDB" id="5605062at2"/>
<sequence>MSKQVAIILTGCGALDGADIHETTLVLLRLDQKGIGYRFFAPDIAQHDVINHRTGDVAESEARNVLDESARLARGDISPLASLDANDFDAVILPGGEGVVKNVSDFRQVGASMQVIEALGDALAGFCLAAKPVGLTGIAPVLAARLLGDGISVTVGRHHGVSGAISSMGGLHRSGEADDIVVDFEHRVVSTPALMQTARLSEAAAGIFKLVDRVSEMIDTQAA</sequence>
<dbReference type="FunCoup" id="A0A1M7HU33">
    <property type="interactions" value="118"/>
</dbReference>
<accession>A0A1M7HU33</accession>
<dbReference type="AlphaFoldDB" id="A0A1M7HU33"/>
<dbReference type="PANTHER" id="PTHR10224">
    <property type="entry name" value="ES1 PROTEIN HOMOLOG, MITOCHONDRIAL"/>
    <property type="match status" value="1"/>
</dbReference>
<dbReference type="RefSeq" id="WP_079553828.1">
    <property type="nucleotide sequence ID" value="NZ_LT670847.1"/>
</dbReference>
<protein>
    <submittedName>
        <fullName evidence="1">Enhancing lycopene biosynthesis protein 2</fullName>
    </submittedName>
</protein>
<dbReference type="Gene3D" id="3.40.50.880">
    <property type="match status" value="1"/>
</dbReference>
<dbReference type="PANTHER" id="PTHR10224:SF12">
    <property type="entry name" value="GLYOXALASE ELBB"/>
    <property type="match status" value="1"/>
</dbReference>
<proteinExistence type="predicted"/>
<organism evidence="1 2">
    <name type="scientific">Vreelandella subglaciescola</name>
    <dbReference type="NCBI Taxonomy" id="29571"/>
    <lineage>
        <taxon>Bacteria</taxon>
        <taxon>Pseudomonadati</taxon>
        <taxon>Pseudomonadota</taxon>
        <taxon>Gammaproteobacteria</taxon>
        <taxon>Oceanospirillales</taxon>
        <taxon>Halomonadaceae</taxon>
        <taxon>Vreelandella</taxon>
    </lineage>
</organism>
<dbReference type="EMBL" id="LT670847">
    <property type="protein sequence ID" value="SHM31899.1"/>
    <property type="molecule type" value="Genomic_DNA"/>
</dbReference>
<dbReference type="SUPFAM" id="SSF52317">
    <property type="entry name" value="Class I glutamine amidotransferase-like"/>
    <property type="match status" value="1"/>
</dbReference>
<reference evidence="1 2" key="1">
    <citation type="submission" date="2016-11" db="EMBL/GenBank/DDBJ databases">
        <authorList>
            <person name="Jaros S."/>
            <person name="Januszkiewicz K."/>
            <person name="Wedrychowicz H."/>
        </authorList>
    </citation>
    <scope>NUCLEOTIDE SEQUENCE [LARGE SCALE GENOMIC DNA]</scope>
    <source>
        <strain evidence="1 2">ACAM 12</strain>
    </source>
</reference>
<dbReference type="InterPro" id="IPR029062">
    <property type="entry name" value="Class_I_gatase-like"/>
</dbReference>